<organism evidence="1 2">
    <name type="scientific">Staurois parvus</name>
    <dbReference type="NCBI Taxonomy" id="386267"/>
    <lineage>
        <taxon>Eukaryota</taxon>
        <taxon>Metazoa</taxon>
        <taxon>Chordata</taxon>
        <taxon>Craniata</taxon>
        <taxon>Vertebrata</taxon>
        <taxon>Euteleostomi</taxon>
        <taxon>Amphibia</taxon>
        <taxon>Batrachia</taxon>
        <taxon>Anura</taxon>
        <taxon>Neobatrachia</taxon>
        <taxon>Ranoidea</taxon>
        <taxon>Ranidae</taxon>
        <taxon>Staurois</taxon>
    </lineage>
</organism>
<gene>
    <name evidence="1" type="ORF">SPARVUS_LOCUS1499306</name>
</gene>
<dbReference type="Proteomes" id="UP001162483">
    <property type="component" value="Unassembled WGS sequence"/>
</dbReference>
<evidence type="ECO:0000313" key="2">
    <source>
        <dbReference type="Proteomes" id="UP001162483"/>
    </source>
</evidence>
<proteinExistence type="predicted"/>
<evidence type="ECO:0000313" key="1">
    <source>
        <dbReference type="EMBL" id="CAI9538892.1"/>
    </source>
</evidence>
<protein>
    <submittedName>
        <fullName evidence="1">Uncharacterized protein</fullName>
    </submittedName>
</protein>
<name>A0ABN9AS78_9NEOB</name>
<feature type="non-terminal residue" evidence="1">
    <location>
        <position position="49"/>
    </location>
</feature>
<accession>A0ABN9AS78</accession>
<comment type="caution">
    <text evidence="1">The sequence shown here is derived from an EMBL/GenBank/DDBJ whole genome shotgun (WGS) entry which is preliminary data.</text>
</comment>
<keyword evidence="2" id="KW-1185">Reference proteome</keyword>
<sequence length="49" mass="5080">MISSLMIGAQQCHPPVPPTCATQQCHTPVPSSATHMCPPVPSSAAIQCH</sequence>
<dbReference type="EMBL" id="CATNWA010001033">
    <property type="protein sequence ID" value="CAI9538892.1"/>
    <property type="molecule type" value="Genomic_DNA"/>
</dbReference>
<reference evidence="1" key="1">
    <citation type="submission" date="2023-05" db="EMBL/GenBank/DDBJ databases">
        <authorList>
            <person name="Stuckert A."/>
        </authorList>
    </citation>
    <scope>NUCLEOTIDE SEQUENCE</scope>
</reference>